<comment type="caution">
    <text evidence="1">The sequence shown here is derived from an EMBL/GenBank/DDBJ whole genome shotgun (WGS) entry which is preliminary data.</text>
</comment>
<proteinExistence type="predicted"/>
<evidence type="ECO:0000313" key="2">
    <source>
        <dbReference type="Proteomes" id="UP001072034"/>
    </source>
</evidence>
<name>A0ABT4ICD2_9ACTO</name>
<organism evidence="1 2">
    <name type="scientific">Actinomyces israelii</name>
    <dbReference type="NCBI Taxonomy" id="1659"/>
    <lineage>
        <taxon>Bacteria</taxon>
        <taxon>Bacillati</taxon>
        <taxon>Actinomycetota</taxon>
        <taxon>Actinomycetes</taxon>
        <taxon>Actinomycetales</taxon>
        <taxon>Actinomycetaceae</taxon>
        <taxon>Actinomyces</taxon>
    </lineage>
</organism>
<gene>
    <name evidence="1" type="ORF">OHJ16_13110</name>
</gene>
<reference evidence="1" key="1">
    <citation type="submission" date="2022-10" db="EMBL/GenBank/DDBJ databases">
        <title>Genome sequence of Actinomyces israelii ATCC 10048.</title>
        <authorList>
            <person name="Watt R.M."/>
            <person name="Tong W.M."/>
        </authorList>
    </citation>
    <scope>NUCLEOTIDE SEQUENCE</scope>
    <source>
        <strain evidence="1">ATCC 10048</strain>
    </source>
</reference>
<keyword evidence="2" id="KW-1185">Reference proteome</keyword>
<dbReference type="Proteomes" id="UP001072034">
    <property type="component" value="Unassembled WGS sequence"/>
</dbReference>
<protein>
    <recommendedName>
        <fullName evidence="3">ATP-binding protein</fullName>
    </recommendedName>
</protein>
<dbReference type="RefSeq" id="WP_268918297.1">
    <property type="nucleotide sequence ID" value="NZ_JAPTMY010000035.1"/>
</dbReference>
<evidence type="ECO:0008006" key="3">
    <source>
        <dbReference type="Google" id="ProtNLM"/>
    </source>
</evidence>
<sequence length="599" mass="65331">MTRSLFPDEPSPLQRESRCEVPHCDLCSSPRAWLRIEEREGFGMGQQSIRIFEVGHPENFWESPGADSSVAPTRSYDVCSHGHVRESMDSPGGSGDDRIKVCLLGPVGGGKSQLRETLLRIQAPIRSDAGGGDDLVRNARFARPVQKYSPAGASDRESIGATRAASGEDMRTTIETGLQRLPGRGGTGDVLAGFEKVLRDAIRATPEGRALSAEDVDARVGDWGWGRPPYLRPVRVEYSNDNREGERKSGFDVAFVDLPGEATDAWTSPGDEHYVGSQADVVQLRQSAHYLAVIDPLAADWCLDSLKDSPALDLSLRAVGAPDDAQGRWRDLEARGRLARDATEDMIAVMTDTMDEEESVGATIVLTKCDAIRALLARTPESDDPLGRWAQLVPAEDHEDFRECARTALLGCERSWTVRSSDPATWDFLTAVVRSGVARQMEAVARLLSQFSDPDRFWALAHSGAAIEVPLEDELATAPMGSTGPQDRSGTRVVPGASFAGALTVPTSGDTWYSGLGAQRLQMRDVMSAVVVSAILSTMVRRNDLEQLLGQREVRFALASAWTRVDRDGRKMRDRRDDDAGCLQVFRHILAPFLGHGGH</sequence>
<evidence type="ECO:0000313" key="1">
    <source>
        <dbReference type="EMBL" id="MCZ0858979.1"/>
    </source>
</evidence>
<accession>A0ABT4ICD2</accession>
<dbReference type="EMBL" id="JAPTMY010000035">
    <property type="protein sequence ID" value="MCZ0858979.1"/>
    <property type="molecule type" value="Genomic_DNA"/>
</dbReference>